<dbReference type="EMBL" id="JAIZPD010000037">
    <property type="protein sequence ID" value="KAH0956903.1"/>
    <property type="molecule type" value="Genomic_DNA"/>
</dbReference>
<organism evidence="2 3">
    <name type="scientific">Hirsutella rhossiliensis</name>
    <dbReference type="NCBI Taxonomy" id="111463"/>
    <lineage>
        <taxon>Eukaryota</taxon>
        <taxon>Fungi</taxon>
        <taxon>Dikarya</taxon>
        <taxon>Ascomycota</taxon>
        <taxon>Pezizomycotina</taxon>
        <taxon>Sordariomycetes</taxon>
        <taxon>Hypocreomycetidae</taxon>
        <taxon>Hypocreales</taxon>
        <taxon>Ophiocordycipitaceae</taxon>
        <taxon>Hirsutella</taxon>
    </lineage>
</organism>
<evidence type="ECO:0000259" key="1">
    <source>
        <dbReference type="Pfam" id="PF08450"/>
    </source>
</evidence>
<dbReference type="OrthoDB" id="423498at2759"/>
<dbReference type="AlphaFoldDB" id="A0A9P8MKP3"/>
<accession>A0A9P8MKP3</accession>
<dbReference type="Gene3D" id="2.120.10.30">
    <property type="entry name" value="TolB, C-terminal domain"/>
    <property type="match status" value="1"/>
</dbReference>
<dbReference type="InterPro" id="IPR013658">
    <property type="entry name" value="SGL"/>
</dbReference>
<proteinExistence type="predicted"/>
<dbReference type="GeneID" id="68361158"/>
<evidence type="ECO:0000313" key="3">
    <source>
        <dbReference type="Proteomes" id="UP000824596"/>
    </source>
</evidence>
<protein>
    <submittedName>
        <fullName evidence="2">SMP-30/Gluconolaconase/LRE-like domain-containing protein</fullName>
    </submittedName>
</protein>
<dbReference type="RefSeq" id="XP_044714417.1">
    <property type="nucleotide sequence ID" value="XM_044870500.1"/>
</dbReference>
<reference evidence="2" key="1">
    <citation type="submission" date="2021-09" db="EMBL/GenBank/DDBJ databases">
        <title>A high-quality genome of the endoparasitic fungus Hirsutella rhossiliensis with a comparison of Hirsutella genomes reveals transposable elements contributing to genome size variation.</title>
        <authorList>
            <person name="Lin R."/>
            <person name="Jiao Y."/>
            <person name="Sun X."/>
            <person name="Ling J."/>
            <person name="Xie B."/>
            <person name="Cheng X."/>
        </authorList>
    </citation>
    <scope>NUCLEOTIDE SEQUENCE</scope>
    <source>
        <strain evidence="2">HR02</strain>
    </source>
</reference>
<dbReference type="PANTHER" id="PTHR47064">
    <property type="entry name" value="PUTATIVE (AFU_ORTHOLOGUE AFUA_1G08990)-RELATED"/>
    <property type="match status" value="1"/>
</dbReference>
<sequence length="173" mass="19098">MLWLTANMSHFVNVDLLATATNAQYLPNLLGGAVKPAISFLSYSPDFYDVMGHGRRACQQFDVVTGQPATIYAFDVVENKRLVNMRLFSYSDVGFSDGIHCDTKGNVWAGVGDGVHIWNPDGVLLGKIHIGETSNNFAFAPEKRLFSSNYRLWVVENIKAQGREVCKDFGMGG</sequence>
<feature type="domain" description="SMP-30/Gluconolactonase/LRE-like region" evidence="1">
    <location>
        <begin position="69"/>
        <end position="139"/>
    </location>
</feature>
<dbReference type="InterPro" id="IPR052988">
    <property type="entry name" value="Oryzine_lactonohydrolase"/>
</dbReference>
<name>A0A9P8MKP3_9HYPO</name>
<dbReference type="SUPFAM" id="SSF63829">
    <property type="entry name" value="Calcium-dependent phosphotriesterase"/>
    <property type="match status" value="1"/>
</dbReference>
<comment type="caution">
    <text evidence="2">The sequence shown here is derived from an EMBL/GenBank/DDBJ whole genome shotgun (WGS) entry which is preliminary data.</text>
</comment>
<dbReference type="InterPro" id="IPR011042">
    <property type="entry name" value="6-blade_b-propeller_TolB-like"/>
</dbReference>
<gene>
    <name evidence="2" type="ORF">HRG_12030</name>
</gene>
<evidence type="ECO:0000313" key="2">
    <source>
        <dbReference type="EMBL" id="KAH0956903.1"/>
    </source>
</evidence>
<dbReference type="PANTHER" id="PTHR47064:SF2">
    <property type="entry name" value="SMP-30_GLUCONOLACTONASE_LRE-LIKE REGION DOMAIN-CONTAINING PROTEIN-RELATED"/>
    <property type="match status" value="1"/>
</dbReference>
<keyword evidence="3" id="KW-1185">Reference proteome</keyword>
<dbReference type="Proteomes" id="UP000824596">
    <property type="component" value="Unassembled WGS sequence"/>
</dbReference>
<dbReference type="Pfam" id="PF08450">
    <property type="entry name" value="SGL"/>
    <property type="match status" value="1"/>
</dbReference>